<dbReference type="PATRIC" id="fig|446465.5.peg.428"/>
<dbReference type="EMBL" id="CP001643">
    <property type="protein sequence ID" value="ACU84305.1"/>
    <property type="molecule type" value="Genomic_DNA"/>
</dbReference>
<organism evidence="2 3">
    <name type="scientific">Brachybacterium faecium (strain ATCC 43885 / DSM 4810 / JCM 11609 / LMG 19847 / NBRC 14762 / NCIMB 9860 / 6-10)</name>
    <dbReference type="NCBI Taxonomy" id="446465"/>
    <lineage>
        <taxon>Bacteria</taxon>
        <taxon>Bacillati</taxon>
        <taxon>Actinomycetota</taxon>
        <taxon>Actinomycetes</taxon>
        <taxon>Micrococcales</taxon>
        <taxon>Dermabacteraceae</taxon>
        <taxon>Brachybacterium</taxon>
    </lineage>
</organism>
<dbReference type="SUPFAM" id="SSF50475">
    <property type="entry name" value="FMN-binding split barrel"/>
    <property type="match status" value="1"/>
</dbReference>
<proteinExistence type="predicted"/>
<sequence>MTNDPDTLSQQDVVDTLRDASTVMLTTALPDGTLLSHPMAIQGVGDEADIWFFVSLQGGQADALRHDPHVNLAIAEAGSWLSVAGRARFVEDRALVDQLWNDQATDYFPGGKDDPDLGLLQVTGDSAQFWGVAGGPVARLTRFVTAKATGGHPPGGTSTTEL</sequence>
<dbReference type="InterPro" id="IPR052917">
    <property type="entry name" value="Stress-Dev_Protein"/>
</dbReference>
<dbReference type="Proteomes" id="UP000001919">
    <property type="component" value="Chromosome"/>
</dbReference>
<dbReference type="AlphaFoldDB" id="C7MH96"/>
<dbReference type="eggNOG" id="COG3871">
    <property type="taxonomic scope" value="Bacteria"/>
</dbReference>
<evidence type="ECO:0000313" key="3">
    <source>
        <dbReference type="Proteomes" id="UP000001919"/>
    </source>
</evidence>
<feature type="domain" description="General stress protein FMN-binding split barrel" evidence="1">
    <location>
        <begin position="11"/>
        <end position="152"/>
    </location>
</feature>
<keyword evidence="3" id="KW-1185">Reference proteome</keyword>
<gene>
    <name evidence="2" type="ordered locus">Bfae_04320</name>
</gene>
<dbReference type="InterPro" id="IPR012349">
    <property type="entry name" value="Split_barrel_FMN-bd"/>
</dbReference>
<dbReference type="HOGENOM" id="CLU_091428_2_1_11"/>
<dbReference type="PANTHER" id="PTHR34818">
    <property type="entry name" value="PROTEIN BLI-3"/>
    <property type="match status" value="1"/>
</dbReference>
<protein>
    <submittedName>
        <fullName evidence="2">Uncharacterized stress protein (General stress protein 26)</fullName>
    </submittedName>
</protein>
<evidence type="ECO:0000259" key="1">
    <source>
        <dbReference type="Pfam" id="PF16242"/>
    </source>
</evidence>
<reference evidence="2 3" key="1">
    <citation type="journal article" date="2009" name="Stand. Genomic Sci.">
        <title>Complete genome sequence of Brachybacterium faecium type strain (Schefferle 6-10).</title>
        <authorList>
            <person name="Lapidus A."/>
            <person name="Pukall R."/>
            <person name="Labuttii K."/>
            <person name="Copeland A."/>
            <person name="Del Rio T.G."/>
            <person name="Nolan M."/>
            <person name="Chen F."/>
            <person name="Lucas S."/>
            <person name="Tice H."/>
            <person name="Cheng J.F."/>
            <person name="Bruce D."/>
            <person name="Goodwin L."/>
            <person name="Pitluck S."/>
            <person name="Rohde M."/>
            <person name="Goker M."/>
            <person name="Pati A."/>
            <person name="Ivanova N."/>
            <person name="Mavrommatis K."/>
            <person name="Chen A."/>
            <person name="Palaniappan K."/>
            <person name="D'haeseleer P."/>
            <person name="Chain P."/>
            <person name="Bristow J."/>
            <person name="Eisen J.A."/>
            <person name="Markowitz V."/>
            <person name="Hugenholtz P."/>
            <person name="Kyrpides N.C."/>
            <person name="Klenk H.P."/>
        </authorList>
    </citation>
    <scope>NUCLEOTIDE SEQUENCE [LARGE SCALE GENOMIC DNA]</scope>
    <source>
        <strain evidence="3">ATCC 43885 / DSM 4810 / JCM 11609 / LMG 19847 / NBRC 14762 / NCIMB 9860 / 6-10</strain>
    </source>
</reference>
<dbReference type="KEGG" id="bfa:Bfae_04320"/>
<dbReference type="Gene3D" id="2.30.110.10">
    <property type="entry name" value="Electron Transport, Fmn-binding Protein, Chain A"/>
    <property type="match status" value="1"/>
</dbReference>
<dbReference type="STRING" id="446465.Bfae_04320"/>
<dbReference type="PANTHER" id="PTHR34818:SF1">
    <property type="entry name" value="PROTEIN BLI-3"/>
    <property type="match status" value="1"/>
</dbReference>
<dbReference type="Pfam" id="PF16242">
    <property type="entry name" value="Pyrid_ox_like"/>
    <property type="match status" value="1"/>
</dbReference>
<dbReference type="OrthoDB" id="1432662at2"/>
<name>C7MH96_BRAFD</name>
<dbReference type="InterPro" id="IPR038725">
    <property type="entry name" value="YdaG_split_barrel_FMN-bd"/>
</dbReference>
<accession>C7MH96</accession>
<evidence type="ECO:0000313" key="2">
    <source>
        <dbReference type="EMBL" id="ACU84305.1"/>
    </source>
</evidence>